<name>A0ABS3LHU1_9ENTE</name>
<dbReference type="PANTHER" id="PTHR39201:SF1">
    <property type="entry name" value="FLAVODOXIN-LIKE DOMAIN-CONTAINING PROTEIN"/>
    <property type="match status" value="1"/>
</dbReference>
<accession>A0ABS3LHU1</accession>
<organism evidence="2 3">
    <name type="scientific">Candidatus Enterococcus moelleringii</name>
    <dbReference type="NCBI Taxonomy" id="2815325"/>
    <lineage>
        <taxon>Bacteria</taxon>
        <taxon>Bacillati</taxon>
        <taxon>Bacillota</taxon>
        <taxon>Bacilli</taxon>
        <taxon>Lactobacillales</taxon>
        <taxon>Enterococcaceae</taxon>
        <taxon>Enterococcus</taxon>
    </lineage>
</organism>
<dbReference type="InterPro" id="IPR029039">
    <property type="entry name" value="Flavoprotein-like_sf"/>
</dbReference>
<comment type="caution">
    <text evidence="2">The sequence shown here is derived from an EMBL/GenBank/DDBJ whole genome shotgun (WGS) entry which is preliminary data.</text>
</comment>
<dbReference type="InterPro" id="IPR008254">
    <property type="entry name" value="Flavodoxin/NO_synth"/>
</dbReference>
<dbReference type="Pfam" id="PF12682">
    <property type="entry name" value="Flavodoxin_4"/>
    <property type="match status" value="1"/>
</dbReference>
<sequence length="73" mass="7825">MAMYTFLEENDLSGRTIVPFNTHGGSGLSSTVSTIEELQPNATVATDALRISRAEVADSQSEVIDRLGEVVPE</sequence>
<evidence type="ECO:0000313" key="3">
    <source>
        <dbReference type="Proteomes" id="UP000664601"/>
    </source>
</evidence>
<protein>
    <recommendedName>
        <fullName evidence="1">Flavodoxin-like domain-containing protein</fullName>
    </recommendedName>
</protein>
<dbReference type="PANTHER" id="PTHR39201">
    <property type="entry name" value="EXPORTED PROTEIN-RELATED"/>
    <property type="match status" value="1"/>
</dbReference>
<evidence type="ECO:0000259" key="1">
    <source>
        <dbReference type="Pfam" id="PF12682"/>
    </source>
</evidence>
<keyword evidence="3" id="KW-1185">Reference proteome</keyword>
<dbReference type="EMBL" id="JAFREM010000038">
    <property type="protein sequence ID" value="MBO1308613.1"/>
    <property type="molecule type" value="Genomic_DNA"/>
</dbReference>
<reference evidence="2 3" key="1">
    <citation type="submission" date="2021-03" db="EMBL/GenBank/DDBJ databases">
        <title>Enterococcal diversity collection.</title>
        <authorList>
            <person name="Gilmore M.S."/>
            <person name="Schwartzman J."/>
            <person name="Van Tyne D."/>
            <person name="Martin M."/>
            <person name="Earl A.M."/>
            <person name="Manson A.L."/>
            <person name="Straub T."/>
            <person name="Salamzade R."/>
            <person name="Saavedra J."/>
            <person name="Lebreton F."/>
            <person name="Prichula J."/>
            <person name="Schaufler K."/>
            <person name="Gaca A."/>
            <person name="Sgardioli B."/>
            <person name="Wagenaar J."/>
            <person name="Strong T."/>
        </authorList>
    </citation>
    <scope>NUCLEOTIDE SEQUENCE [LARGE SCALE GENOMIC DNA]</scope>
    <source>
        <strain evidence="2 3">669A</strain>
    </source>
</reference>
<feature type="domain" description="Flavodoxin-like" evidence="1">
    <location>
        <begin position="3"/>
        <end position="47"/>
    </location>
</feature>
<proteinExistence type="predicted"/>
<dbReference type="Gene3D" id="3.40.50.360">
    <property type="match status" value="1"/>
</dbReference>
<evidence type="ECO:0000313" key="2">
    <source>
        <dbReference type="EMBL" id="MBO1308613.1"/>
    </source>
</evidence>
<dbReference type="RefSeq" id="WP_207675600.1">
    <property type="nucleotide sequence ID" value="NZ_JAFREM010000038.1"/>
</dbReference>
<gene>
    <name evidence="2" type="ORF">JZO70_20735</name>
</gene>
<dbReference type="Proteomes" id="UP000664601">
    <property type="component" value="Unassembled WGS sequence"/>
</dbReference>